<proteinExistence type="predicted"/>
<dbReference type="InterPro" id="IPR010342">
    <property type="entry name" value="DUF938"/>
</dbReference>
<dbReference type="InterPro" id="IPR029063">
    <property type="entry name" value="SAM-dependent_MTases_sf"/>
</dbReference>
<dbReference type="RefSeq" id="WP_353301863.1">
    <property type="nucleotide sequence ID" value="NZ_BAABWN010000002.1"/>
</dbReference>
<keyword evidence="2" id="KW-1185">Reference proteome</keyword>
<accession>A0ABQ0A670</accession>
<name>A0ABQ0A670_9GAMM</name>
<dbReference type="EMBL" id="BAABWN010000002">
    <property type="protein sequence ID" value="GAA6167148.1"/>
    <property type="molecule type" value="Genomic_DNA"/>
</dbReference>
<dbReference type="GO" id="GO:0032259">
    <property type="term" value="P:methylation"/>
    <property type="evidence" value="ECO:0007669"/>
    <property type="project" value="UniProtKB-KW"/>
</dbReference>
<protein>
    <submittedName>
        <fullName evidence="1">Class I SAM-dependent methyltransferase</fullName>
    </submittedName>
</protein>
<dbReference type="PANTHER" id="PTHR20974">
    <property type="entry name" value="UPF0585 PROTEIN CG18661"/>
    <property type="match status" value="1"/>
</dbReference>
<keyword evidence="1" id="KW-0808">Transferase</keyword>
<dbReference type="GO" id="GO:0008168">
    <property type="term" value="F:methyltransferase activity"/>
    <property type="evidence" value="ECO:0007669"/>
    <property type="project" value="UniProtKB-KW"/>
</dbReference>
<reference evidence="1 2" key="1">
    <citation type="submission" date="2024-04" db="EMBL/GenBank/DDBJ databases">
        <title>Draft genome sequence of Sessilibacter corallicola NBRC 116591.</title>
        <authorList>
            <person name="Miyakawa T."/>
            <person name="Kusuya Y."/>
            <person name="Miura T."/>
        </authorList>
    </citation>
    <scope>NUCLEOTIDE SEQUENCE [LARGE SCALE GENOMIC DNA]</scope>
    <source>
        <strain evidence="1 2">KU-00831-HH</strain>
    </source>
</reference>
<gene>
    <name evidence="1" type="ORF">NBRC116591_09580</name>
</gene>
<dbReference type="Gene3D" id="3.40.50.150">
    <property type="entry name" value="Vaccinia Virus protein VP39"/>
    <property type="match status" value="1"/>
</dbReference>
<organism evidence="1 2">
    <name type="scientific">Sessilibacter corallicola</name>
    <dbReference type="NCBI Taxonomy" id="2904075"/>
    <lineage>
        <taxon>Bacteria</taxon>
        <taxon>Pseudomonadati</taxon>
        <taxon>Pseudomonadota</taxon>
        <taxon>Gammaproteobacteria</taxon>
        <taxon>Cellvibrionales</taxon>
        <taxon>Cellvibrionaceae</taxon>
        <taxon>Sessilibacter</taxon>
    </lineage>
</organism>
<dbReference type="PANTHER" id="PTHR20974:SF0">
    <property type="entry name" value="UPF0585 PROTEIN CG18661"/>
    <property type="match status" value="1"/>
</dbReference>
<evidence type="ECO:0000313" key="1">
    <source>
        <dbReference type="EMBL" id="GAA6167148.1"/>
    </source>
</evidence>
<evidence type="ECO:0000313" key="2">
    <source>
        <dbReference type="Proteomes" id="UP001465153"/>
    </source>
</evidence>
<dbReference type="Proteomes" id="UP001465153">
    <property type="component" value="Unassembled WGS sequence"/>
</dbReference>
<sequence>MILEKPISQASINNREPIFAQLQRLLSDKKSVLEIGSGTGQHAVYFAGELPHLHWHTSDLTENHPGINQWLDEYSGDNISRPFELDVTGSWPELKVDAVYTANTLHIMGFDSVKHFFAGLPNVLNENATLIIYGPFKYNGEFTTPSNAKFDIWLKNRNPESGVRDIEAIQELAKEQGLKLMEDNAMPANNQLLVFGN</sequence>
<comment type="caution">
    <text evidence="1">The sequence shown here is derived from an EMBL/GenBank/DDBJ whole genome shotgun (WGS) entry which is preliminary data.</text>
</comment>
<keyword evidence="1" id="KW-0489">Methyltransferase</keyword>
<dbReference type="SUPFAM" id="SSF53335">
    <property type="entry name" value="S-adenosyl-L-methionine-dependent methyltransferases"/>
    <property type="match status" value="1"/>
</dbReference>
<dbReference type="Pfam" id="PF06080">
    <property type="entry name" value="DUF938"/>
    <property type="match status" value="1"/>
</dbReference>